<gene>
    <name evidence="1" type="ORF">FALBO_4033</name>
</gene>
<dbReference type="InterPro" id="IPR027417">
    <property type="entry name" value="P-loop_NTPase"/>
</dbReference>
<dbReference type="AlphaFoldDB" id="A0A8H4LIP3"/>
<proteinExistence type="predicted"/>
<comment type="caution">
    <text evidence="1">The sequence shown here is derived from an EMBL/GenBank/DDBJ whole genome shotgun (WGS) entry which is preliminary data.</text>
</comment>
<organism evidence="1 2">
    <name type="scientific">Fusarium albosuccineum</name>
    <dbReference type="NCBI Taxonomy" id="1237068"/>
    <lineage>
        <taxon>Eukaryota</taxon>
        <taxon>Fungi</taxon>
        <taxon>Dikarya</taxon>
        <taxon>Ascomycota</taxon>
        <taxon>Pezizomycotina</taxon>
        <taxon>Sordariomycetes</taxon>
        <taxon>Hypocreomycetidae</taxon>
        <taxon>Hypocreales</taxon>
        <taxon>Nectriaceae</taxon>
        <taxon>Fusarium</taxon>
        <taxon>Fusarium decemcellulare species complex</taxon>
    </lineage>
</organism>
<dbReference type="SUPFAM" id="SSF52540">
    <property type="entry name" value="P-loop containing nucleoside triphosphate hydrolases"/>
    <property type="match status" value="2"/>
</dbReference>
<dbReference type="OrthoDB" id="5100009at2759"/>
<protein>
    <submittedName>
        <fullName evidence="1">DNA repair and recombination RAD54B</fullName>
    </submittedName>
</protein>
<reference evidence="1 2" key="1">
    <citation type="submission" date="2020-01" db="EMBL/GenBank/DDBJ databases">
        <title>Identification and distribution of gene clusters putatively required for synthesis of sphingolipid metabolism inhibitors in phylogenetically diverse species of the filamentous fungus Fusarium.</title>
        <authorList>
            <person name="Kim H.-S."/>
            <person name="Busman M."/>
            <person name="Brown D.W."/>
            <person name="Divon H."/>
            <person name="Uhlig S."/>
            <person name="Proctor R.H."/>
        </authorList>
    </citation>
    <scope>NUCLEOTIDE SEQUENCE [LARGE SCALE GENOMIC DNA]</scope>
    <source>
        <strain evidence="1 2">NRRL 20459</strain>
    </source>
</reference>
<dbReference type="Proteomes" id="UP000554235">
    <property type="component" value="Unassembled WGS sequence"/>
</dbReference>
<evidence type="ECO:0000313" key="2">
    <source>
        <dbReference type="Proteomes" id="UP000554235"/>
    </source>
</evidence>
<sequence>MAMLPPSPKKDPLDRLIILLPTTRPDCVGLLSLSCFRRADTLPPLAEPHTLYSYEAFIDALPHDSTLPSNCEAVFTIHIKDLKTPGASAARTLTFSDDPSFQHCLLQIRTWVENDWYNVDTITVQLSRPIVTVQVPGSEVSSGPLVPQESVHRESIDADYITLSDDSDSDGKEATNDIFEVQTEQAMDAVTKQGLMGQLLQANSLPAEDIPAFSRLFCLDEATVATDTEKRLPGTSKPLRLPQLAFLFRVIMGARREPSVHGHYLADAVGGGKTISTCARFVITRLAQLMRDHIDSHPHLHLPQAQVDDSTRCPLGDAFGIQCLCEPDNPLAHYQEHTARGFDLQVVPKSLEGGWCREFKAYVHTSIQEPDHPLYGHTLLHGYTIGDGNVLVPIHSASPRRDIKHLRTQVTLKLDEAVYATAKKREILVNVDQFVSKVAEPLNEPPYAHTATSRKIGESTVVIATREKLSRDWSSSAQSSPWSGPLVNVYVRPNNPLATNLNRRSIKSPALISPRSIGVDEYHLCYGRDNNINETIRAICRRTQPDSQPRPRVFFISGTPLQKQAVDLCPTYDIIETDPAKFKAFEHAMKMISREQNRASGVQHDTQVLDVVVAGARLISPWMTARDLGSPILAGSKIGRRLAPYTLLSLSFSTPGQWHAEYGNLVQSARVELQSRVDNNPLNPVTFEGFNKLGSITLLMRGAHCPGLWALLRSNPNFPWRSQQVWVDMKRDEDSLYIRHVDDYVREDPMFARLSTIIRDASSGTVHHGGKTFSDQGPLHVLLFASFPATAAAAYAFLKVRCASFADATLLAAGQSPANRDATIGRLAREAYGNSLSKSIVLVTTFAALGAGVNNLVFCNVMIKFGEPWVPSTTHQAIGRLHREGQSRPVYVFDFSRSDNDAEAVIRARNRQRGEVLGQALAGNKLLTNLQLDIPES</sequence>
<dbReference type="Gene3D" id="3.40.50.300">
    <property type="entry name" value="P-loop containing nucleotide triphosphate hydrolases"/>
    <property type="match status" value="1"/>
</dbReference>
<dbReference type="EMBL" id="JAADYS010000522">
    <property type="protein sequence ID" value="KAF4469070.1"/>
    <property type="molecule type" value="Genomic_DNA"/>
</dbReference>
<keyword evidence="2" id="KW-1185">Reference proteome</keyword>
<accession>A0A8H4LIP3</accession>
<name>A0A8H4LIP3_9HYPO</name>
<evidence type="ECO:0000313" key="1">
    <source>
        <dbReference type="EMBL" id="KAF4469070.1"/>
    </source>
</evidence>